<evidence type="ECO:0000313" key="3">
    <source>
        <dbReference type="Proteomes" id="UP000771736"/>
    </source>
</evidence>
<feature type="domain" description="GSCFA" evidence="1">
    <location>
        <begin position="21"/>
        <end position="65"/>
    </location>
</feature>
<dbReference type="AlphaFoldDB" id="A0A930HMY2"/>
<evidence type="ECO:0000259" key="1">
    <source>
        <dbReference type="Pfam" id="PF08885"/>
    </source>
</evidence>
<proteinExistence type="predicted"/>
<protein>
    <submittedName>
        <fullName evidence="2">GSCFA domain-containing protein</fullName>
    </submittedName>
</protein>
<dbReference type="InterPro" id="IPR036514">
    <property type="entry name" value="SGNH_hydro_sf"/>
</dbReference>
<organism evidence="2 3">
    <name type="scientific">Prevotella aurantiaca</name>
    <dbReference type="NCBI Taxonomy" id="596085"/>
    <lineage>
        <taxon>Bacteria</taxon>
        <taxon>Pseudomonadati</taxon>
        <taxon>Bacteroidota</taxon>
        <taxon>Bacteroidia</taxon>
        <taxon>Bacteroidales</taxon>
        <taxon>Prevotellaceae</taxon>
        <taxon>Prevotella</taxon>
    </lineage>
</organism>
<dbReference type="GO" id="GO:0016788">
    <property type="term" value="F:hydrolase activity, acting on ester bonds"/>
    <property type="evidence" value="ECO:0007669"/>
    <property type="project" value="UniProtKB-ARBA"/>
</dbReference>
<dbReference type="Pfam" id="PF08885">
    <property type="entry name" value="GSCFA"/>
    <property type="match status" value="2"/>
</dbReference>
<reference evidence="2" key="1">
    <citation type="submission" date="2020-04" db="EMBL/GenBank/DDBJ databases">
        <title>Deep metagenomics examines the oral microbiome during advanced dental caries in children, revealing novel taxa and co-occurrences with host molecules.</title>
        <authorList>
            <person name="Baker J.L."/>
            <person name="Morton J.T."/>
            <person name="Dinis M."/>
            <person name="Alvarez R."/>
            <person name="Tran N.C."/>
            <person name="Knight R."/>
            <person name="Edlund A."/>
        </authorList>
    </citation>
    <scope>NUCLEOTIDE SEQUENCE</scope>
    <source>
        <strain evidence="2">JCVI_44_bin.5</strain>
    </source>
</reference>
<accession>A0A930HMY2</accession>
<comment type="caution">
    <text evidence="2">The sequence shown here is derived from an EMBL/GenBank/DDBJ whole genome shotgun (WGS) entry which is preliminary data.</text>
</comment>
<dbReference type="Proteomes" id="UP000771736">
    <property type="component" value="Unassembled WGS sequence"/>
</dbReference>
<dbReference type="RefSeq" id="WP_273160223.1">
    <property type="nucleotide sequence ID" value="NZ_JABZSJ010000038.1"/>
</dbReference>
<gene>
    <name evidence="2" type="ORF">HXN26_07425</name>
</gene>
<dbReference type="InterPro" id="IPR014982">
    <property type="entry name" value="GSCFA"/>
</dbReference>
<dbReference type="EMBL" id="JABZSJ010000038">
    <property type="protein sequence ID" value="MBF1384661.1"/>
    <property type="molecule type" value="Genomic_DNA"/>
</dbReference>
<sequence length="271" mass="31879">MEFRTIVNVPKPPFEIAPCERVLFVGSCFANNIGAKFVDWKFRTLVNPFGVMYNPASILHTIERRSEIFDTAFITLGTNHVYIEKATRNIVDNCNKRPQRLFDEQELSIADCKNYLSRAIDLLRERNHNVKIIFTVSPIRYAKYGFHESQLSKATLLLAVHEVMAEYTDSNVAYFPAYEIVNDELRDYRFYKSDMLHPNEQAVEYIWERLVDVYFSASAKEFLRDWKPVKEALSHHPFNPDGNEYKEFMARTIERARLLKQKYDNLIVEDQ</sequence>
<evidence type="ECO:0000313" key="2">
    <source>
        <dbReference type="EMBL" id="MBF1384661.1"/>
    </source>
</evidence>
<dbReference type="Gene3D" id="3.40.50.1110">
    <property type="entry name" value="SGNH hydrolase"/>
    <property type="match status" value="1"/>
</dbReference>
<feature type="domain" description="GSCFA" evidence="1">
    <location>
        <begin position="70"/>
        <end position="209"/>
    </location>
</feature>
<dbReference type="SUPFAM" id="SSF52266">
    <property type="entry name" value="SGNH hydrolase"/>
    <property type="match status" value="1"/>
</dbReference>
<name>A0A930HMY2_9BACT</name>